<proteinExistence type="predicted"/>
<evidence type="ECO:0000259" key="1">
    <source>
        <dbReference type="SMART" id="SM00644"/>
    </source>
</evidence>
<dbReference type="InterPro" id="IPR002502">
    <property type="entry name" value="Amidase_domain"/>
</dbReference>
<gene>
    <name evidence="2" type="ORF">ACFOW8_08410</name>
</gene>
<name>A0ABV8L261_9NOCA</name>
<dbReference type="Proteomes" id="UP001595767">
    <property type="component" value="Unassembled WGS sequence"/>
</dbReference>
<accession>A0ABV8L261</accession>
<dbReference type="InterPro" id="IPR036505">
    <property type="entry name" value="Amidase/PGRP_sf"/>
</dbReference>
<dbReference type="EC" id="3.5.1.28" evidence="2"/>
<protein>
    <submittedName>
        <fullName evidence="2">N-acetylmuramoyl-L-alanine amidase</fullName>
        <ecNumber evidence="2">3.5.1.28</ecNumber>
    </submittedName>
</protein>
<evidence type="ECO:0000313" key="2">
    <source>
        <dbReference type="EMBL" id="MFC4124946.1"/>
    </source>
</evidence>
<dbReference type="GO" id="GO:0008745">
    <property type="term" value="F:N-acetylmuramoyl-L-alanine amidase activity"/>
    <property type="evidence" value="ECO:0007669"/>
    <property type="project" value="UniProtKB-EC"/>
</dbReference>
<comment type="caution">
    <text evidence="2">The sequence shown here is derived from an EMBL/GenBank/DDBJ whole genome shotgun (WGS) entry which is preliminary data.</text>
</comment>
<dbReference type="Pfam" id="PF01510">
    <property type="entry name" value="Amidase_2"/>
    <property type="match status" value="1"/>
</dbReference>
<reference evidence="3" key="1">
    <citation type="journal article" date="2019" name="Int. J. Syst. Evol. Microbiol.">
        <title>The Global Catalogue of Microorganisms (GCM) 10K type strain sequencing project: providing services to taxonomists for standard genome sequencing and annotation.</title>
        <authorList>
            <consortium name="The Broad Institute Genomics Platform"/>
            <consortium name="The Broad Institute Genome Sequencing Center for Infectious Disease"/>
            <person name="Wu L."/>
            <person name="Ma J."/>
        </authorList>
    </citation>
    <scope>NUCLEOTIDE SEQUENCE [LARGE SCALE GENOMIC DNA]</scope>
    <source>
        <strain evidence="3">CGMCC 4.7204</strain>
    </source>
</reference>
<dbReference type="SMART" id="SM00644">
    <property type="entry name" value="Ami_2"/>
    <property type="match status" value="1"/>
</dbReference>
<keyword evidence="2" id="KW-0378">Hydrolase</keyword>
<evidence type="ECO:0000313" key="3">
    <source>
        <dbReference type="Proteomes" id="UP001595767"/>
    </source>
</evidence>
<keyword evidence="3" id="KW-1185">Reference proteome</keyword>
<dbReference type="EMBL" id="JBHSBA010000003">
    <property type="protein sequence ID" value="MFC4124946.1"/>
    <property type="molecule type" value="Genomic_DNA"/>
</dbReference>
<dbReference type="SUPFAM" id="SSF55846">
    <property type="entry name" value="N-acetylmuramoyl-L-alanine amidase-like"/>
    <property type="match status" value="1"/>
</dbReference>
<sequence>MPKAKPTYREIERWSKANSPRGGARITNFFLHTQEGNGTAESLAGYLQNTANQVSYHYTVDNNGVVCDVVDTDYSSWSVLNANPSSINLCFAGSRAAWSRAQWLELMGRGIEIAAWLAVQDCRKYEIPTAVIAPPYRRGSGISDHNYVTQVLGMGTHTDVGAGFPWDVFAAHVRDFTTDHQEDNAVMDAQTAAGLALDQLAGPGTHVGEDFPGWPQLGDRTLVDAVAAIGEKLGVPGCYDPKAEK</sequence>
<dbReference type="Gene3D" id="3.40.80.10">
    <property type="entry name" value="Peptidoglycan recognition protein-like"/>
    <property type="match status" value="1"/>
</dbReference>
<dbReference type="RefSeq" id="WP_378547870.1">
    <property type="nucleotide sequence ID" value="NZ_JBHSBA010000003.1"/>
</dbReference>
<organism evidence="2 3">
    <name type="scientific">Nocardia rhizosphaerae</name>
    <dbReference type="NCBI Taxonomy" id="1691571"/>
    <lineage>
        <taxon>Bacteria</taxon>
        <taxon>Bacillati</taxon>
        <taxon>Actinomycetota</taxon>
        <taxon>Actinomycetes</taxon>
        <taxon>Mycobacteriales</taxon>
        <taxon>Nocardiaceae</taxon>
        <taxon>Nocardia</taxon>
    </lineage>
</organism>
<feature type="domain" description="N-acetylmuramoyl-L-alanine amidase" evidence="1">
    <location>
        <begin position="14"/>
        <end position="161"/>
    </location>
</feature>